<feature type="binding site" evidence="3">
    <location>
        <position position="45"/>
    </location>
    <ligand>
        <name>Cu cation</name>
        <dbReference type="ChEBI" id="CHEBI:23378"/>
    </ligand>
</feature>
<dbReference type="PANTHER" id="PTHR12151">
    <property type="entry name" value="ELECTRON TRANSPORT PROTIN SCO1/SENC FAMILY MEMBER"/>
    <property type="match status" value="1"/>
</dbReference>
<dbReference type="Proteomes" id="UP000622797">
    <property type="component" value="Unassembled WGS sequence"/>
</dbReference>
<reference evidence="6" key="1">
    <citation type="journal article" date="2020" name="BMC Genomics">
        <title>Correction to: Identification and distribution of gene clusters required for synthesis of sphingolipid metabolism inhibitors in diverse species of the filamentous fungus Fusarium.</title>
        <authorList>
            <person name="Kim H.S."/>
            <person name="Lohmar J.M."/>
            <person name="Busman M."/>
            <person name="Brown D.W."/>
            <person name="Naumann T.A."/>
            <person name="Divon H.H."/>
            <person name="Lysoe E."/>
            <person name="Uhlig S."/>
            <person name="Proctor R.H."/>
        </authorList>
    </citation>
    <scope>NUCLEOTIDE SEQUENCE</scope>
    <source>
        <strain evidence="6">NRRL 20472</strain>
    </source>
</reference>
<dbReference type="Gene3D" id="3.40.30.10">
    <property type="entry name" value="Glutaredoxin"/>
    <property type="match status" value="1"/>
</dbReference>
<reference evidence="6" key="2">
    <citation type="submission" date="2020-05" db="EMBL/GenBank/DDBJ databases">
        <authorList>
            <person name="Kim H.-S."/>
            <person name="Proctor R.H."/>
            <person name="Brown D.W."/>
        </authorList>
    </citation>
    <scope>NUCLEOTIDE SEQUENCE</scope>
    <source>
        <strain evidence="6">NRRL 20472</strain>
    </source>
</reference>
<dbReference type="InterPro" id="IPR036249">
    <property type="entry name" value="Thioredoxin-like_sf"/>
</dbReference>
<dbReference type="InterPro" id="IPR041411">
    <property type="entry name" value="Ldi"/>
</dbReference>
<dbReference type="PROSITE" id="PS51352">
    <property type="entry name" value="THIOREDOXIN_2"/>
    <property type="match status" value="1"/>
</dbReference>
<keyword evidence="2 3" id="KW-0186">Copper</keyword>
<dbReference type="InterPro" id="IPR013766">
    <property type="entry name" value="Thioredoxin_domain"/>
</dbReference>
<feature type="binding site" evidence="3">
    <location>
        <position position="131"/>
    </location>
    <ligand>
        <name>Cu cation</name>
        <dbReference type="ChEBI" id="CHEBI:23378"/>
    </ligand>
</feature>
<feature type="binding site" evidence="3">
    <location>
        <position position="41"/>
    </location>
    <ligand>
        <name>Cu cation</name>
        <dbReference type="ChEBI" id="CHEBI:23378"/>
    </ligand>
</feature>
<evidence type="ECO:0000256" key="3">
    <source>
        <dbReference type="PIRSR" id="PIRSR603782-1"/>
    </source>
</evidence>
<dbReference type="CDD" id="cd02968">
    <property type="entry name" value="SCO"/>
    <property type="match status" value="1"/>
</dbReference>
<dbReference type="PANTHER" id="PTHR12151:SF25">
    <property type="entry name" value="LINALOOL DEHYDRATASE_ISOMERASE DOMAIN-CONTAINING PROTEIN"/>
    <property type="match status" value="1"/>
</dbReference>
<sequence>MTYTSPTMRPAFTLVDHNGRIVTDADFHGKCSLVFFGFTNCKVVCPRALTRLAEVFDRLGAGADQFNALYISVDPDRDTPETIKSFLAQRAGRFTGLTGTKEQVDLARQAFRVFAKRREDPSVPEGYTIPHTAITYVLGPDGQLIDHLNDSLSVQEATQRLQSILDRDLIMDTNRTTPTSLLNHSQVEGRESLLLMSKEQVASIRHIGNLARQLKGDWSNMMAGSDLGDGFGAYRFQLAYGTYALALAHFHRVPGAPGLFKDTFERMIEKMCAPDCWYYWRDASTGGGIAKTPRKPQDPNPVHEDNIMYSAYLQTMTLLYNSLFNDDRYTKPGSLTLEYSPFFWGEDAFRFEYDQNSINDRVYWQMVESGYLGVACEPNCVFQICNQPPIIGFRLHDELGTGETAQEVTTGFVKAWKEFGGNLDGEGGYPLFVSKHNNVLYPSAGTGMDAWCATLMHAWNPELVERNYDVQRQRSLVHHDDGTVSVKVTRHQGMSENMIRLLLGGEFGWMAALASEVGDVETLSGLLAYAQKQLSPRYQNGGLTYPRRDELFDKSGNYAMNTPIQSNSLLPLARLNVTNGFRRLYQKPWGPKNPHHYSEPALTDVDFDIDVYRAVYIPEKRTLLFDVATFEQDAKGRVGLARVFGRGDWTLERAGLEIARGSSDELTKSELAEEESITK</sequence>
<proteinExistence type="inferred from homology"/>
<dbReference type="Pfam" id="PF18566">
    <property type="entry name" value="Ldi"/>
    <property type="match status" value="1"/>
</dbReference>
<comment type="similarity">
    <text evidence="1">Belongs to the SCO1/2 family.</text>
</comment>
<dbReference type="Pfam" id="PF02630">
    <property type="entry name" value="SCO1-SenC"/>
    <property type="match status" value="1"/>
</dbReference>
<dbReference type="AlphaFoldDB" id="A0A8H4X486"/>
<evidence type="ECO:0000256" key="1">
    <source>
        <dbReference type="ARBA" id="ARBA00010996"/>
    </source>
</evidence>
<keyword evidence="7" id="KW-1185">Reference proteome</keyword>
<comment type="caution">
    <text evidence="6">The sequence shown here is derived from an EMBL/GenBank/DDBJ whole genome shotgun (WGS) entry which is preliminary data.</text>
</comment>
<dbReference type="InterPro" id="IPR003782">
    <property type="entry name" value="SCO1/SenC"/>
</dbReference>
<evidence type="ECO:0000313" key="7">
    <source>
        <dbReference type="Proteomes" id="UP000622797"/>
    </source>
</evidence>
<dbReference type="EMBL" id="JABEXW010000639">
    <property type="protein sequence ID" value="KAF4960421.1"/>
    <property type="molecule type" value="Genomic_DNA"/>
</dbReference>
<keyword evidence="3" id="KW-0479">Metal-binding</keyword>
<dbReference type="OrthoDB" id="9979195at2759"/>
<dbReference type="SUPFAM" id="SSF52833">
    <property type="entry name" value="Thioredoxin-like"/>
    <property type="match status" value="1"/>
</dbReference>
<feature type="disulfide bond" description="Redox-active" evidence="4">
    <location>
        <begin position="41"/>
        <end position="45"/>
    </location>
</feature>
<evidence type="ECO:0000313" key="6">
    <source>
        <dbReference type="EMBL" id="KAF4960421.1"/>
    </source>
</evidence>
<dbReference type="GO" id="GO:0005507">
    <property type="term" value="F:copper ion binding"/>
    <property type="evidence" value="ECO:0007669"/>
    <property type="project" value="UniProtKB-ARBA"/>
</dbReference>
<evidence type="ECO:0000256" key="2">
    <source>
        <dbReference type="ARBA" id="ARBA00023008"/>
    </source>
</evidence>
<evidence type="ECO:0000256" key="4">
    <source>
        <dbReference type="PIRSR" id="PIRSR603782-2"/>
    </source>
</evidence>
<feature type="domain" description="Thioredoxin" evidence="5">
    <location>
        <begin position="3"/>
        <end position="166"/>
    </location>
</feature>
<organism evidence="6 7">
    <name type="scientific">Fusarium sarcochroum</name>
    <dbReference type="NCBI Taxonomy" id="1208366"/>
    <lineage>
        <taxon>Eukaryota</taxon>
        <taxon>Fungi</taxon>
        <taxon>Dikarya</taxon>
        <taxon>Ascomycota</taxon>
        <taxon>Pezizomycotina</taxon>
        <taxon>Sordariomycetes</taxon>
        <taxon>Hypocreomycetidae</taxon>
        <taxon>Hypocreales</taxon>
        <taxon>Nectriaceae</taxon>
        <taxon>Fusarium</taxon>
        <taxon>Fusarium lateritium species complex</taxon>
    </lineage>
</organism>
<dbReference type="FunFam" id="3.40.30.10:FF:000013">
    <property type="entry name" value="Blast:Protein SCO1 homolog, mitochondrial"/>
    <property type="match status" value="1"/>
</dbReference>
<keyword evidence="4" id="KW-1015">Disulfide bond</keyword>
<accession>A0A8H4X486</accession>
<dbReference type="GO" id="GO:0045454">
    <property type="term" value="P:cell redox homeostasis"/>
    <property type="evidence" value="ECO:0007669"/>
    <property type="project" value="UniProtKB-ARBA"/>
</dbReference>
<evidence type="ECO:0000259" key="5">
    <source>
        <dbReference type="PROSITE" id="PS51352"/>
    </source>
</evidence>
<gene>
    <name evidence="6" type="ORF">FSARC_10481</name>
</gene>
<protein>
    <recommendedName>
        <fullName evidence="5">Thioredoxin domain-containing protein</fullName>
    </recommendedName>
</protein>
<name>A0A8H4X486_9HYPO</name>